<keyword evidence="2" id="KW-1185">Reference proteome</keyword>
<reference evidence="1 2" key="1">
    <citation type="submission" date="2020-09" db="EMBL/GenBank/DDBJ databases">
        <title>Paenibacillus sp. strain PR3 16S rRNA gene Genome sequencing and assembly.</title>
        <authorList>
            <person name="Kim J."/>
        </authorList>
    </citation>
    <scope>NUCLEOTIDE SEQUENCE [LARGE SCALE GENOMIC DNA]</scope>
    <source>
        <strain evidence="1 2">PR3</strain>
    </source>
</reference>
<gene>
    <name evidence="1" type="ORF">H8B09_28740</name>
</gene>
<name>A0ABR8N654_9BACL</name>
<protein>
    <recommendedName>
        <fullName evidence="3">GNAT family N-acetyltransferase</fullName>
    </recommendedName>
</protein>
<comment type="caution">
    <text evidence="1">The sequence shown here is derived from an EMBL/GenBank/DDBJ whole genome shotgun (WGS) entry which is preliminary data.</text>
</comment>
<dbReference type="Proteomes" id="UP000609346">
    <property type="component" value="Unassembled WGS sequence"/>
</dbReference>
<proteinExistence type="predicted"/>
<dbReference type="EMBL" id="JACXZA010000011">
    <property type="protein sequence ID" value="MBD3922731.1"/>
    <property type="molecule type" value="Genomic_DNA"/>
</dbReference>
<sequence>MYEAFSVCATEMYQRKYIDFLLTHYEGLRLPFPFPVAFGFIASPILMANECFLCLDDDGEAVGAFSYIHGTGEGNYEDRHIVQLQVAYLAETHRCTTLFLQGLYTLVEHLNELGEEVSELVFWTGTDDYTTRLFGKFAERTSIGESVVGYRVALDKLSSYLARFKRRLS</sequence>
<evidence type="ECO:0000313" key="2">
    <source>
        <dbReference type="Proteomes" id="UP000609346"/>
    </source>
</evidence>
<organism evidence="1 2">
    <name type="scientific">Paenibacillus terricola</name>
    <dbReference type="NCBI Taxonomy" id="2763503"/>
    <lineage>
        <taxon>Bacteria</taxon>
        <taxon>Bacillati</taxon>
        <taxon>Bacillota</taxon>
        <taxon>Bacilli</taxon>
        <taxon>Bacillales</taxon>
        <taxon>Paenibacillaceae</taxon>
        <taxon>Paenibacillus</taxon>
    </lineage>
</organism>
<evidence type="ECO:0000313" key="1">
    <source>
        <dbReference type="EMBL" id="MBD3922731.1"/>
    </source>
</evidence>
<dbReference type="RefSeq" id="WP_224754112.1">
    <property type="nucleotide sequence ID" value="NZ_JACXZA010000011.1"/>
</dbReference>
<evidence type="ECO:0008006" key="3">
    <source>
        <dbReference type="Google" id="ProtNLM"/>
    </source>
</evidence>
<accession>A0ABR8N654</accession>